<evidence type="ECO:0000313" key="3">
    <source>
        <dbReference type="EMBL" id="KZT02551.1"/>
    </source>
</evidence>
<dbReference type="GeneID" id="63826797"/>
<dbReference type="InterPro" id="IPR002068">
    <property type="entry name" value="A-crystallin/Hsp20_dom"/>
</dbReference>
<proteinExistence type="predicted"/>
<dbReference type="Pfam" id="PF00011">
    <property type="entry name" value="HSP20"/>
    <property type="match status" value="1"/>
</dbReference>
<accession>A0A165CC95</accession>
<feature type="compositionally biased region" description="Basic and acidic residues" evidence="1">
    <location>
        <begin position="70"/>
        <end position="79"/>
    </location>
</feature>
<feature type="domain" description="SHSP" evidence="2">
    <location>
        <begin position="139"/>
        <end position="204"/>
    </location>
</feature>
<dbReference type="SUPFAM" id="SSF49764">
    <property type="entry name" value="HSP20-like chaperones"/>
    <property type="match status" value="1"/>
</dbReference>
<dbReference type="EMBL" id="KV427651">
    <property type="protein sequence ID" value="KZT02551.1"/>
    <property type="molecule type" value="Genomic_DNA"/>
</dbReference>
<dbReference type="RefSeq" id="XP_040760291.1">
    <property type="nucleotide sequence ID" value="XM_040909768.1"/>
</dbReference>
<sequence length="225" mass="25176">MPRSSNRPRCSIDTIDSIFGKAFARRESLSSPAELKRPGAPEPPPTPLTPGVQPSEQDPPQPRSPDSLWDEVRQAKERSLSMSPSKVASLERATSSNIHSFEVATSPMREQPSLRRSAKRAPSSATFRESADGRMVIATFDVPGVRKQDMHVTFRTKYIVVSWQTTKTTERREGEMVVLEREENKRSQIIPLPQGATFDEVNALRDGRRLIVTYPNSCCIRVATD</sequence>
<dbReference type="CDD" id="cd00298">
    <property type="entry name" value="ACD_sHsps_p23-like"/>
    <property type="match status" value="1"/>
</dbReference>
<dbReference type="InterPro" id="IPR008978">
    <property type="entry name" value="HSP20-like_chaperone"/>
</dbReference>
<organism evidence="3 4">
    <name type="scientific">Laetiporus sulphureus 93-53</name>
    <dbReference type="NCBI Taxonomy" id="1314785"/>
    <lineage>
        <taxon>Eukaryota</taxon>
        <taxon>Fungi</taxon>
        <taxon>Dikarya</taxon>
        <taxon>Basidiomycota</taxon>
        <taxon>Agaricomycotina</taxon>
        <taxon>Agaricomycetes</taxon>
        <taxon>Polyporales</taxon>
        <taxon>Laetiporus</taxon>
    </lineage>
</organism>
<name>A0A165CC95_9APHY</name>
<dbReference type="OrthoDB" id="1431247at2759"/>
<gene>
    <name evidence="3" type="ORF">LAESUDRAFT_730050</name>
</gene>
<feature type="region of interest" description="Disordered" evidence="1">
    <location>
        <begin position="23"/>
        <end position="127"/>
    </location>
</feature>
<reference evidence="3 4" key="1">
    <citation type="journal article" date="2016" name="Mol. Biol. Evol.">
        <title>Comparative Genomics of Early-Diverging Mushroom-Forming Fungi Provides Insights into the Origins of Lignocellulose Decay Capabilities.</title>
        <authorList>
            <person name="Nagy L.G."/>
            <person name="Riley R."/>
            <person name="Tritt A."/>
            <person name="Adam C."/>
            <person name="Daum C."/>
            <person name="Floudas D."/>
            <person name="Sun H."/>
            <person name="Yadav J.S."/>
            <person name="Pangilinan J."/>
            <person name="Larsson K.H."/>
            <person name="Matsuura K."/>
            <person name="Barry K."/>
            <person name="Labutti K."/>
            <person name="Kuo R."/>
            <person name="Ohm R.A."/>
            <person name="Bhattacharya S.S."/>
            <person name="Shirouzu T."/>
            <person name="Yoshinaga Y."/>
            <person name="Martin F.M."/>
            <person name="Grigoriev I.V."/>
            <person name="Hibbett D.S."/>
        </authorList>
    </citation>
    <scope>NUCLEOTIDE SEQUENCE [LARGE SCALE GENOMIC DNA]</scope>
    <source>
        <strain evidence="3 4">93-53</strain>
    </source>
</reference>
<dbReference type="STRING" id="1314785.A0A165CC95"/>
<evidence type="ECO:0000259" key="2">
    <source>
        <dbReference type="Pfam" id="PF00011"/>
    </source>
</evidence>
<keyword evidence="4" id="KW-1185">Reference proteome</keyword>
<dbReference type="AlphaFoldDB" id="A0A165CC95"/>
<dbReference type="InParanoid" id="A0A165CC95"/>
<evidence type="ECO:0000256" key="1">
    <source>
        <dbReference type="SAM" id="MobiDB-lite"/>
    </source>
</evidence>
<feature type="compositionally biased region" description="Basic and acidic residues" evidence="1">
    <location>
        <begin position="24"/>
        <end position="39"/>
    </location>
</feature>
<dbReference type="Gene3D" id="2.60.40.790">
    <property type="match status" value="1"/>
</dbReference>
<dbReference type="Proteomes" id="UP000076871">
    <property type="component" value="Unassembled WGS sequence"/>
</dbReference>
<feature type="compositionally biased region" description="Polar residues" evidence="1">
    <location>
        <begin position="80"/>
        <end position="99"/>
    </location>
</feature>
<protein>
    <recommendedName>
        <fullName evidence="2">SHSP domain-containing protein</fullName>
    </recommendedName>
</protein>
<evidence type="ECO:0000313" key="4">
    <source>
        <dbReference type="Proteomes" id="UP000076871"/>
    </source>
</evidence>